<evidence type="ECO:0000259" key="8">
    <source>
        <dbReference type="Pfam" id="PF16916"/>
    </source>
</evidence>
<dbReference type="InterPro" id="IPR027469">
    <property type="entry name" value="Cation_efflux_TMD_sf"/>
</dbReference>
<dbReference type="SUPFAM" id="SSF160240">
    <property type="entry name" value="Cation efflux protein cytoplasmic domain-like"/>
    <property type="match status" value="1"/>
</dbReference>
<comment type="subcellular location">
    <subcellularLocation>
        <location evidence="1">Membrane</location>
        <topology evidence="1">Multi-pass membrane protein</topology>
    </subcellularLocation>
</comment>
<reference evidence="9 10" key="1">
    <citation type="submission" date="2019-03" db="EMBL/GenBank/DDBJ databases">
        <title>Porphyromonas levii Isolated from the Uterus of Dairy Cows.</title>
        <authorList>
            <person name="Francis A.M."/>
        </authorList>
    </citation>
    <scope>NUCLEOTIDE SEQUENCE [LARGE SCALE GENOMIC DNA]</scope>
    <source>
        <strain evidence="9 10">AF5678</strain>
    </source>
</reference>
<dbReference type="Proteomes" id="UP000297225">
    <property type="component" value="Unassembled WGS sequence"/>
</dbReference>
<proteinExistence type="inferred from homology"/>
<evidence type="ECO:0000313" key="9">
    <source>
        <dbReference type="EMBL" id="TFH97531.1"/>
    </source>
</evidence>
<evidence type="ECO:0000313" key="10">
    <source>
        <dbReference type="Proteomes" id="UP000297225"/>
    </source>
</evidence>
<dbReference type="InterPro" id="IPR036837">
    <property type="entry name" value="Cation_efflux_CTD_sf"/>
</dbReference>
<comment type="similarity">
    <text evidence="2">Belongs to the cation diffusion facilitator (CDF) transporter (TC 2.A.4) family.</text>
</comment>
<dbReference type="InterPro" id="IPR050291">
    <property type="entry name" value="CDF_Transporter"/>
</dbReference>
<keyword evidence="5" id="KW-1133">Transmembrane helix</keyword>
<evidence type="ECO:0000259" key="7">
    <source>
        <dbReference type="Pfam" id="PF01545"/>
    </source>
</evidence>
<dbReference type="SUPFAM" id="SSF161111">
    <property type="entry name" value="Cation efflux protein transmembrane domain-like"/>
    <property type="match status" value="1"/>
</dbReference>
<dbReference type="FunFam" id="1.20.1510.10:FF:000006">
    <property type="entry name" value="Divalent cation efflux transporter"/>
    <property type="match status" value="1"/>
</dbReference>
<keyword evidence="4" id="KW-0812">Transmembrane</keyword>
<dbReference type="OrthoDB" id="9806522at2"/>
<evidence type="ECO:0000256" key="2">
    <source>
        <dbReference type="ARBA" id="ARBA00008114"/>
    </source>
</evidence>
<evidence type="ECO:0000256" key="5">
    <source>
        <dbReference type="ARBA" id="ARBA00022989"/>
    </source>
</evidence>
<feature type="domain" description="Cation efflux protein cytoplasmic" evidence="8">
    <location>
        <begin position="219"/>
        <end position="297"/>
    </location>
</feature>
<dbReference type="PANTHER" id="PTHR43840:SF15">
    <property type="entry name" value="MITOCHONDRIAL METAL TRANSPORTER 1-RELATED"/>
    <property type="match status" value="1"/>
</dbReference>
<dbReference type="EMBL" id="SPNC01000001">
    <property type="protein sequence ID" value="TFH97531.1"/>
    <property type="molecule type" value="Genomic_DNA"/>
</dbReference>
<dbReference type="GO" id="GO:0008324">
    <property type="term" value="F:monoatomic cation transmembrane transporter activity"/>
    <property type="evidence" value="ECO:0007669"/>
    <property type="project" value="InterPro"/>
</dbReference>
<dbReference type="InterPro" id="IPR002524">
    <property type="entry name" value="Cation_efflux"/>
</dbReference>
<keyword evidence="10" id="KW-1185">Reference proteome</keyword>
<evidence type="ECO:0000256" key="6">
    <source>
        <dbReference type="ARBA" id="ARBA00023136"/>
    </source>
</evidence>
<feature type="domain" description="Cation efflux protein transmembrane" evidence="7">
    <location>
        <begin position="16"/>
        <end position="214"/>
    </location>
</feature>
<dbReference type="Gene3D" id="1.20.1510.10">
    <property type="entry name" value="Cation efflux protein transmembrane domain"/>
    <property type="match status" value="1"/>
</dbReference>
<evidence type="ECO:0000256" key="4">
    <source>
        <dbReference type="ARBA" id="ARBA00022692"/>
    </source>
</evidence>
<keyword evidence="3" id="KW-0813">Transport</keyword>
<dbReference type="STRING" id="1122973.GCA_000379925_01276"/>
<dbReference type="InterPro" id="IPR058533">
    <property type="entry name" value="Cation_efflux_TM"/>
</dbReference>
<dbReference type="AlphaFoldDB" id="A0A4Y8WSJ7"/>
<dbReference type="PANTHER" id="PTHR43840">
    <property type="entry name" value="MITOCHONDRIAL METAL TRANSPORTER 1-RELATED"/>
    <property type="match status" value="1"/>
</dbReference>
<dbReference type="Gene3D" id="3.30.70.1350">
    <property type="entry name" value="Cation efflux protein, cytoplasmic domain"/>
    <property type="match status" value="1"/>
</dbReference>
<dbReference type="RefSeq" id="WP_018358516.1">
    <property type="nucleotide sequence ID" value="NZ_CP197400.1"/>
</dbReference>
<name>A0A4Y8WSJ7_9PORP</name>
<evidence type="ECO:0000256" key="1">
    <source>
        <dbReference type="ARBA" id="ARBA00004141"/>
    </source>
</evidence>
<dbReference type="InterPro" id="IPR027470">
    <property type="entry name" value="Cation_efflux_CTD"/>
</dbReference>
<dbReference type="GO" id="GO:0016020">
    <property type="term" value="C:membrane"/>
    <property type="evidence" value="ECO:0007669"/>
    <property type="project" value="UniProtKB-SubCell"/>
</dbReference>
<dbReference type="NCBIfam" id="TIGR01297">
    <property type="entry name" value="CDF"/>
    <property type="match status" value="1"/>
</dbReference>
<protein>
    <submittedName>
        <fullName evidence="9">Cation transporter</fullName>
    </submittedName>
</protein>
<comment type="caution">
    <text evidence="9">The sequence shown here is derived from an EMBL/GenBank/DDBJ whole genome shotgun (WGS) entry which is preliminary data.</text>
</comment>
<sequence>METSTNHKAKVQAYQVSLWVNTILPPLKLVVGFLGNSAALIADGINSLTDIISNLVVYLLLRVSGKPQDENHAYGHGKYETVASFALGAAMIVAGILIIVDSGKTIGDYFSEGILPKQPAYIVLAVAIFAMVLKEWAYRYTLKKAKETRSEVLHAEAMDHRSDVFTSLAVLIGAGSSILFGGVAQLMEPIAAIVVAGFVMRMGLEVTLPSLAKLTEASLPKETEAEIIEIAKSVEGITDPHNLRTRMTGSDTVAIELDVRVDGHTSLYEAHDLSILLEEKLAERFGEGTHIIIHVEPTLPYIHKIGGYKENDGGITQ</sequence>
<dbReference type="Pfam" id="PF16916">
    <property type="entry name" value="ZT_dimer"/>
    <property type="match status" value="1"/>
</dbReference>
<evidence type="ECO:0000256" key="3">
    <source>
        <dbReference type="ARBA" id="ARBA00022448"/>
    </source>
</evidence>
<organism evidence="9 10">
    <name type="scientific">Porphyromonas levii</name>
    <dbReference type="NCBI Taxonomy" id="28114"/>
    <lineage>
        <taxon>Bacteria</taxon>
        <taxon>Pseudomonadati</taxon>
        <taxon>Bacteroidota</taxon>
        <taxon>Bacteroidia</taxon>
        <taxon>Bacteroidales</taxon>
        <taxon>Porphyromonadaceae</taxon>
        <taxon>Porphyromonas</taxon>
    </lineage>
</organism>
<keyword evidence="6" id="KW-0472">Membrane</keyword>
<gene>
    <name evidence="9" type="ORF">E4P47_00195</name>
</gene>
<accession>A0A4Y8WSJ7</accession>
<dbReference type="Pfam" id="PF01545">
    <property type="entry name" value="Cation_efflux"/>
    <property type="match status" value="1"/>
</dbReference>